<name>A0AAW1V650_9CUCU</name>
<evidence type="ECO:0000313" key="2">
    <source>
        <dbReference type="Proteomes" id="UP001431783"/>
    </source>
</evidence>
<sequence length="130" mass="15191">MKRASGISIDEISRFNNKVLVYEDKFIHESTDMETDSPQKSTTTILENNYILSDLKKTINPVLSEVQLNIELNNASCKFVKRPGHIYHLYELFPGHNYLSILSPEEWKKTPHRYIGSWKLQDDFTWTDAL</sequence>
<dbReference type="Pfam" id="PF10504">
    <property type="entry name" value="DUF2452"/>
    <property type="match status" value="1"/>
</dbReference>
<evidence type="ECO:0000313" key="1">
    <source>
        <dbReference type="EMBL" id="KAK9888853.1"/>
    </source>
</evidence>
<comment type="caution">
    <text evidence="1">The sequence shown here is derived from an EMBL/GenBank/DDBJ whole genome shotgun (WGS) entry which is preliminary data.</text>
</comment>
<dbReference type="AlphaFoldDB" id="A0AAW1V650"/>
<dbReference type="PANTHER" id="PTHR14553">
    <property type="entry name" value="UNCHARACTERIZED PROTEIN C1ORF50"/>
    <property type="match status" value="1"/>
</dbReference>
<accession>A0AAW1V650</accession>
<organism evidence="1 2">
    <name type="scientific">Henosepilachna vigintioctopunctata</name>
    <dbReference type="NCBI Taxonomy" id="420089"/>
    <lineage>
        <taxon>Eukaryota</taxon>
        <taxon>Metazoa</taxon>
        <taxon>Ecdysozoa</taxon>
        <taxon>Arthropoda</taxon>
        <taxon>Hexapoda</taxon>
        <taxon>Insecta</taxon>
        <taxon>Pterygota</taxon>
        <taxon>Neoptera</taxon>
        <taxon>Endopterygota</taxon>
        <taxon>Coleoptera</taxon>
        <taxon>Polyphaga</taxon>
        <taxon>Cucujiformia</taxon>
        <taxon>Coccinelloidea</taxon>
        <taxon>Coccinellidae</taxon>
        <taxon>Epilachninae</taxon>
        <taxon>Epilachnini</taxon>
        <taxon>Henosepilachna</taxon>
    </lineage>
</organism>
<dbReference type="PANTHER" id="PTHR14553:SF1">
    <property type="entry name" value="SIMILAR TO CHROMOSOME 1 OPEN READING FRAME 50"/>
    <property type="match status" value="1"/>
</dbReference>
<proteinExistence type="predicted"/>
<dbReference type="Proteomes" id="UP001431783">
    <property type="component" value="Unassembled WGS sequence"/>
</dbReference>
<protein>
    <submittedName>
        <fullName evidence="1">Uncharacterized protein</fullName>
    </submittedName>
</protein>
<gene>
    <name evidence="1" type="ORF">WA026_001074</name>
</gene>
<dbReference type="InterPro" id="IPR019534">
    <property type="entry name" value="DUF2452"/>
</dbReference>
<reference evidence="1 2" key="1">
    <citation type="submission" date="2023-03" db="EMBL/GenBank/DDBJ databases">
        <title>Genome insight into feeding habits of ladybird beetles.</title>
        <authorList>
            <person name="Li H.-S."/>
            <person name="Huang Y.-H."/>
            <person name="Pang H."/>
        </authorList>
    </citation>
    <scope>NUCLEOTIDE SEQUENCE [LARGE SCALE GENOMIC DNA]</scope>
    <source>
        <strain evidence="1">SYSU_2023b</strain>
        <tissue evidence="1">Whole body</tissue>
    </source>
</reference>
<keyword evidence="2" id="KW-1185">Reference proteome</keyword>
<dbReference type="EMBL" id="JARQZJ010000121">
    <property type="protein sequence ID" value="KAK9888853.1"/>
    <property type="molecule type" value="Genomic_DNA"/>
</dbReference>